<sequence length="65" mass="7609">MSKFYEAVKRHLSDNKQFRLLIGCPGGFEAARLMGWNKRPLRSGAGRVWYRQYTHIPLHLPCYDA</sequence>
<protein>
    <submittedName>
        <fullName evidence="1">Uncharacterized protein</fullName>
    </submittedName>
</protein>
<reference evidence="2" key="1">
    <citation type="journal article" date="2019" name="Int. J. Syst. Evol. Microbiol.">
        <title>The Global Catalogue of Microorganisms (GCM) 10K type strain sequencing project: providing services to taxonomists for standard genome sequencing and annotation.</title>
        <authorList>
            <consortium name="The Broad Institute Genomics Platform"/>
            <consortium name="The Broad Institute Genome Sequencing Center for Infectious Disease"/>
            <person name="Wu L."/>
            <person name="Ma J."/>
        </authorList>
    </citation>
    <scope>NUCLEOTIDE SEQUENCE [LARGE SCALE GENOMIC DNA]</scope>
    <source>
        <strain evidence="2">CGMCC 1.12990</strain>
    </source>
</reference>
<evidence type="ECO:0000313" key="1">
    <source>
        <dbReference type="EMBL" id="GGG61147.1"/>
    </source>
</evidence>
<name>A0ABQ1X8H0_9BACT</name>
<dbReference type="EMBL" id="BMGS01000016">
    <property type="protein sequence ID" value="GGG61147.1"/>
    <property type="molecule type" value="Genomic_DNA"/>
</dbReference>
<proteinExistence type="predicted"/>
<gene>
    <name evidence="1" type="ORF">GCM10011378_41450</name>
</gene>
<evidence type="ECO:0000313" key="2">
    <source>
        <dbReference type="Proteomes" id="UP000601361"/>
    </source>
</evidence>
<accession>A0ABQ1X8H0</accession>
<keyword evidence="2" id="KW-1185">Reference proteome</keyword>
<organism evidence="1 2">
    <name type="scientific">Hymenobacter glacieicola</name>
    <dbReference type="NCBI Taxonomy" id="1562124"/>
    <lineage>
        <taxon>Bacteria</taxon>
        <taxon>Pseudomonadati</taxon>
        <taxon>Bacteroidota</taxon>
        <taxon>Cytophagia</taxon>
        <taxon>Cytophagales</taxon>
        <taxon>Hymenobacteraceae</taxon>
        <taxon>Hymenobacter</taxon>
    </lineage>
</organism>
<comment type="caution">
    <text evidence="1">The sequence shown here is derived from an EMBL/GenBank/DDBJ whole genome shotgun (WGS) entry which is preliminary data.</text>
</comment>
<dbReference type="Proteomes" id="UP000601361">
    <property type="component" value="Unassembled WGS sequence"/>
</dbReference>